<dbReference type="InterPro" id="IPR012677">
    <property type="entry name" value="Nucleotide-bd_a/b_plait_sf"/>
</dbReference>
<dbReference type="InterPro" id="IPR035979">
    <property type="entry name" value="RBD_domain_sf"/>
</dbReference>
<dbReference type="Gene3D" id="3.30.70.330">
    <property type="match status" value="1"/>
</dbReference>
<dbReference type="EMBL" id="CAJPIJ010000172">
    <property type="protein sequence ID" value="CAG2002273.1"/>
    <property type="molecule type" value="Genomic_DNA"/>
</dbReference>
<dbReference type="Proteomes" id="UP000746612">
    <property type="component" value="Unassembled WGS sequence"/>
</dbReference>
<name>A0A4E9EGJ5_GIBZA</name>
<feature type="region of interest" description="Disordered" evidence="1">
    <location>
        <begin position="296"/>
        <end position="375"/>
    </location>
</feature>
<evidence type="ECO:0000313" key="3">
    <source>
        <dbReference type="EMBL" id="VIO62054.1"/>
    </source>
</evidence>
<dbReference type="EMBL" id="CAAKMV010000157">
    <property type="protein sequence ID" value="VIO62054.1"/>
    <property type="molecule type" value="Genomic_DNA"/>
</dbReference>
<evidence type="ECO:0008006" key="4">
    <source>
        <dbReference type="Google" id="ProtNLM"/>
    </source>
</evidence>
<organism evidence="3">
    <name type="scientific">Gibberella zeae</name>
    <name type="common">Wheat head blight fungus</name>
    <name type="synonym">Fusarium graminearum</name>
    <dbReference type="NCBI Taxonomy" id="5518"/>
    <lineage>
        <taxon>Eukaryota</taxon>
        <taxon>Fungi</taxon>
        <taxon>Dikarya</taxon>
        <taxon>Ascomycota</taxon>
        <taxon>Pezizomycotina</taxon>
        <taxon>Sordariomycetes</taxon>
        <taxon>Hypocreomycetidae</taxon>
        <taxon>Hypocreales</taxon>
        <taxon>Nectriaceae</taxon>
        <taxon>Fusarium</taxon>
    </lineage>
</organism>
<reference evidence="3" key="1">
    <citation type="submission" date="2019-04" db="EMBL/GenBank/DDBJ databases">
        <authorList>
            <person name="Melise S."/>
            <person name="Noan J."/>
            <person name="Okalmin O."/>
        </authorList>
    </citation>
    <scope>NUCLEOTIDE SEQUENCE</scope>
    <source>
        <strain evidence="3">FN9</strain>
    </source>
</reference>
<feature type="region of interest" description="Disordered" evidence="1">
    <location>
        <begin position="90"/>
        <end position="174"/>
    </location>
</feature>
<proteinExistence type="predicted"/>
<reference evidence="2" key="2">
    <citation type="submission" date="2021-03" db="EMBL/GenBank/DDBJ databases">
        <authorList>
            <person name="Alouane T."/>
            <person name="Langin T."/>
            <person name="Bonhomme L."/>
        </authorList>
    </citation>
    <scope>NUCLEOTIDE SEQUENCE</scope>
    <source>
        <strain evidence="2">MDC_Fg202</strain>
    </source>
</reference>
<feature type="non-terminal residue" evidence="3">
    <location>
        <position position="1"/>
    </location>
</feature>
<dbReference type="SUPFAM" id="SSF54928">
    <property type="entry name" value="RNA-binding domain, RBD"/>
    <property type="match status" value="1"/>
</dbReference>
<sequence>NQPRTKTKQAKYLQTYLSIFHRRINHSGFLLFFLLIHRYPRLSTTPVFFLCLFAESPVMAKTKKVATDFEKIINEGRERKKNEALADRIFSKNRRQSAPSKLGFKSTSSPSLASRVGVRKVQQRADGRGARSNAPGNVNGEWTHDLHHSISGDLSARISAPNGPNGPNKRANNRRTARLSAAVDRMDTSADAPQQVNIVKPKVNGANNNSMGITIRGLAGPFTVMAQNFAPGTTPADIESAMTPIGGEIVSCRIVKSKPILIFELAFASREGGERVIETFNDKTADGRIIKVYPKLGAPTNITSPNPPRDAPSGPRGNRANRLTKDNIVDGSMGFPDLMQTAATNDSSRNNQLYSDNLADGNRRGRGGPRGRGGR</sequence>
<feature type="compositionally biased region" description="Basic residues" evidence="1">
    <location>
        <begin position="364"/>
        <end position="375"/>
    </location>
</feature>
<dbReference type="GO" id="GO:0003676">
    <property type="term" value="F:nucleic acid binding"/>
    <property type="evidence" value="ECO:0007669"/>
    <property type="project" value="InterPro"/>
</dbReference>
<gene>
    <name evidence="3" type="ORF">FUG_LOCUS465467</name>
    <name evidence="2" type="ORF">MDCFG202_LOCUS475823</name>
</gene>
<dbReference type="CDD" id="cd00590">
    <property type="entry name" value="RRM_SF"/>
    <property type="match status" value="1"/>
</dbReference>
<evidence type="ECO:0000313" key="2">
    <source>
        <dbReference type="EMBL" id="CAG2002273.1"/>
    </source>
</evidence>
<accession>A0A4E9EGJ5</accession>
<evidence type="ECO:0000256" key="1">
    <source>
        <dbReference type="SAM" id="MobiDB-lite"/>
    </source>
</evidence>
<protein>
    <recommendedName>
        <fullName evidence="4">RRM domain-containing protein</fullName>
    </recommendedName>
</protein>
<dbReference type="AlphaFoldDB" id="A0A4E9EGJ5"/>
<feature type="compositionally biased region" description="Polar residues" evidence="1">
    <location>
        <begin position="341"/>
        <end position="355"/>
    </location>
</feature>